<keyword evidence="1" id="KW-0597">Phosphoprotein</keyword>
<evidence type="ECO:0000256" key="3">
    <source>
        <dbReference type="PROSITE-ProRule" id="PRU00169"/>
    </source>
</evidence>
<organism evidence="6 7">
    <name type="scientific">Paraburkholderia ultramafica</name>
    <dbReference type="NCBI Taxonomy" id="1544867"/>
    <lineage>
        <taxon>Bacteria</taxon>
        <taxon>Pseudomonadati</taxon>
        <taxon>Pseudomonadota</taxon>
        <taxon>Betaproteobacteria</taxon>
        <taxon>Burkholderiales</taxon>
        <taxon>Burkholderiaceae</taxon>
        <taxon>Paraburkholderia</taxon>
    </lineage>
</organism>
<dbReference type="PANTHER" id="PTHR43214:SF17">
    <property type="entry name" value="TRANSCRIPTIONAL REGULATORY PROTEIN RCSB"/>
    <property type="match status" value="1"/>
</dbReference>
<dbReference type="Gene3D" id="1.10.10.10">
    <property type="entry name" value="Winged helix-like DNA-binding domain superfamily/Winged helix DNA-binding domain"/>
    <property type="match status" value="1"/>
</dbReference>
<dbReference type="Gene3D" id="3.40.50.2300">
    <property type="match status" value="1"/>
</dbReference>
<dbReference type="GO" id="GO:0000160">
    <property type="term" value="P:phosphorelay signal transduction system"/>
    <property type="evidence" value="ECO:0007669"/>
    <property type="project" value="InterPro"/>
</dbReference>
<keyword evidence="2" id="KW-0238">DNA-binding</keyword>
<protein>
    <submittedName>
        <fullName evidence="6">Transcriptional regulatory protein RcsB</fullName>
    </submittedName>
</protein>
<dbReference type="CDD" id="cd17535">
    <property type="entry name" value="REC_NarL-like"/>
    <property type="match status" value="1"/>
</dbReference>
<dbReference type="RefSeq" id="WP_175153951.1">
    <property type="nucleotide sequence ID" value="NZ_CADIKK010000084.1"/>
</dbReference>
<dbReference type="SMART" id="SM00448">
    <property type="entry name" value="REC"/>
    <property type="match status" value="1"/>
</dbReference>
<dbReference type="Proteomes" id="UP000494365">
    <property type="component" value="Unassembled WGS sequence"/>
</dbReference>
<dbReference type="PROSITE" id="PS50110">
    <property type="entry name" value="RESPONSE_REGULATORY"/>
    <property type="match status" value="1"/>
</dbReference>
<dbReference type="InterPro" id="IPR011006">
    <property type="entry name" value="CheY-like_superfamily"/>
</dbReference>
<dbReference type="Pfam" id="PF00196">
    <property type="entry name" value="GerE"/>
    <property type="match status" value="1"/>
</dbReference>
<dbReference type="InterPro" id="IPR016032">
    <property type="entry name" value="Sig_transdc_resp-reg_C-effctor"/>
</dbReference>
<proteinExistence type="predicted"/>
<gene>
    <name evidence="6" type="primary">rcsB_7</name>
    <name evidence="6" type="ORF">LMG28614_07143</name>
</gene>
<comment type="caution">
    <text evidence="3">Lacks conserved residue(s) required for the propagation of feature annotation.</text>
</comment>
<dbReference type="AlphaFoldDB" id="A0A6S7DIY3"/>
<dbReference type="SUPFAM" id="SSF52172">
    <property type="entry name" value="CheY-like"/>
    <property type="match status" value="1"/>
</dbReference>
<dbReference type="EMBL" id="CADIKK010000084">
    <property type="protein sequence ID" value="CAB3809811.1"/>
    <property type="molecule type" value="Genomic_DNA"/>
</dbReference>
<dbReference type="InterPro" id="IPR001789">
    <property type="entry name" value="Sig_transdc_resp-reg_receiver"/>
</dbReference>
<reference evidence="6 7" key="1">
    <citation type="submission" date="2020-04" db="EMBL/GenBank/DDBJ databases">
        <authorList>
            <person name="De Canck E."/>
        </authorList>
    </citation>
    <scope>NUCLEOTIDE SEQUENCE [LARGE SCALE GENOMIC DNA]</scope>
    <source>
        <strain evidence="6 7">LMG 28614</strain>
    </source>
</reference>
<dbReference type="PANTHER" id="PTHR43214">
    <property type="entry name" value="TWO-COMPONENT RESPONSE REGULATOR"/>
    <property type="match status" value="1"/>
</dbReference>
<evidence type="ECO:0000259" key="5">
    <source>
        <dbReference type="PROSITE" id="PS50110"/>
    </source>
</evidence>
<dbReference type="PROSITE" id="PS50043">
    <property type="entry name" value="HTH_LUXR_2"/>
    <property type="match status" value="1"/>
</dbReference>
<sequence length="270" mass="29130">MNSSTIRIMLADHYPAILAGVRLELKKSGMISVIGTASNSTDLITALDCLPCDVLMTGYVMPGGDYGDGLALFSLIRQRYPNLKIVVLTMMEHPSVLHSIIGMGIRCIVSKSDPTDHLTLAVHAAYANRRYLSPRIERIVASTRRGRRGAVDGTPLTRRELDVVRLFVSGTSVGEIAEQLNRSKKTISSQKCTAMAKLGIARDSDLVRYGIESGLVLSTQSVQVPANGGQASENLVPAKDGVCSFFDQCTDPRKFAEQPLGSQLSMSTAT</sequence>
<dbReference type="GO" id="GO:0006355">
    <property type="term" value="P:regulation of DNA-templated transcription"/>
    <property type="evidence" value="ECO:0007669"/>
    <property type="project" value="InterPro"/>
</dbReference>
<dbReference type="InterPro" id="IPR036388">
    <property type="entry name" value="WH-like_DNA-bd_sf"/>
</dbReference>
<dbReference type="CDD" id="cd06170">
    <property type="entry name" value="LuxR_C_like"/>
    <property type="match status" value="1"/>
</dbReference>
<dbReference type="InterPro" id="IPR039420">
    <property type="entry name" value="WalR-like"/>
</dbReference>
<dbReference type="SUPFAM" id="SSF46894">
    <property type="entry name" value="C-terminal effector domain of the bipartite response regulators"/>
    <property type="match status" value="1"/>
</dbReference>
<name>A0A6S7DIY3_9BURK</name>
<dbReference type="PRINTS" id="PR00038">
    <property type="entry name" value="HTHLUXR"/>
</dbReference>
<feature type="domain" description="Response regulatory" evidence="5">
    <location>
        <begin position="7"/>
        <end position="126"/>
    </location>
</feature>
<dbReference type="InterPro" id="IPR058245">
    <property type="entry name" value="NreC/VraR/RcsB-like_REC"/>
</dbReference>
<evidence type="ECO:0000259" key="4">
    <source>
        <dbReference type="PROSITE" id="PS50043"/>
    </source>
</evidence>
<accession>A0A6S7DIY3</accession>
<evidence type="ECO:0000313" key="7">
    <source>
        <dbReference type="Proteomes" id="UP000494365"/>
    </source>
</evidence>
<dbReference type="InterPro" id="IPR000792">
    <property type="entry name" value="Tscrpt_reg_LuxR_C"/>
</dbReference>
<evidence type="ECO:0000256" key="1">
    <source>
        <dbReference type="ARBA" id="ARBA00022553"/>
    </source>
</evidence>
<dbReference type="SMART" id="SM00421">
    <property type="entry name" value="HTH_LUXR"/>
    <property type="match status" value="1"/>
</dbReference>
<feature type="domain" description="HTH luxR-type" evidence="4">
    <location>
        <begin position="149"/>
        <end position="214"/>
    </location>
</feature>
<evidence type="ECO:0000313" key="6">
    <source>
        <dbReference type="EMBL" id="CAB3809811.1"/>
    </source>
</evidence>
<keyword evidence="7" id="KW-1185">Reference proteome</keyword>
<dbReference type="GO" id="GO:0003677">
    <property type="term" value="F:DNA binding"/>
    <property type="evidence" value="ECO:0007669"/>
    <property type="project" value="UniProtKB-KW"/>
</dbReference>
<dbReference type="Pfam" id="PF00072">
    <property type="entry name" value="Response_reg"/>
    <property type="match status" value="1"/>
</dbReference>
<evidence type="ECO:0000256" key="2">
    <source>
        <dbReference type="ARBA" id="ARBA00023125"/>
    </source>
</evidence>